<dbReference type="InterPro" id="IPR016055">
    <property type="entry name" value="A-D-PHexomutase_a/b/a-I/II/III"/>
</dbReference>
<dbReference type="Pfam" id="PF02879">
    <property type="entry name" value="PGM_PMM_II"/>
    <property type="match status" value="1"/>
</dbReference>
<dbReference type="InterPro" id="IPR005846">
    <property type="entry name" value="A-D-PHexomutase_a/b/a-III"/>
</dbReference>
<dbReference type="CDD" id="cd03089">
    <property type="entry name" value="PMM_PGM"/>
    <property type="match status" value="1"/>
</dbReference>
<dbReference type="InterPro" id="IPR005845">
    <property type="entry name" value="A-D-PHexomutase_a/b/a-II"/>
</dbReference>
<keyword evidence="5" id="KW-0460">Magnesium</keyword>
<feature type="domain" description="Alpha-D-phosphohexomutase alpha/beta/alpha" evidence="11">
    <location>
        <begin position="320"/>
        <end position="432"/>
    </location>
</feature>
<evidence type="ECO:0000256" key="2">
    <source>
        <dbReference type="ARBA" id="ARBA00010231"/>
    </source>
</evidence>
<keyword evidence="6" id="KW-0413">Isomerase</keyword>
<dbReference type="InterPro" id="IPR005841">
    <property type="entry name" value="Alpha-D-phosphohexomutase_SF"/>
</dbReference>
<name>A0ABP5AR74_9MICC</name>
<dbReference type="InterPro" id="IPR005843">
    <property type="entry name" value="A-D-PHexomutase_C"/>
</dbReference>
<feature type="domain" description="Alpha-D-phosphohexomutase alpha/beta/alpha" evidence="9">
    <location>
        <begin position="58"/>
        <end position="185"/>
    </location>
</feature>
<dbReference type="EMBL" id="BAAALV010000005">
    <property type="protein sequence ID" value="GAA1919602.1"/>
    <property type="molecule type" value="Genomic_DNA"/>
</dbReference>
<dbReference type="InterPro" id="IPR005844">
    <property type="entry name" value="A-D-PHexomutase_a/b/a-I"/>
</dbReference>
<proteinExistence type="inferred from homology"/>
<gene>
    <name evidence="12" type="ORF">GCM10009688_25790</name>
</gene>
<dbReference type="InterPro" id="IPR036900">
    <property type="entry name" value="A-D-PHexomutase_C_sf"/>
</dbReference>
<comment type="similarity">
    <text evidence="2">Belongs to the phosphohexose mutase family.</text>
</comment>
<keyword evidence="3" id="KW-0597">Phosphoprotein</keyword>
<dbReference type="SUPFAM" id="SSF55957">
    <property type="entry name" value="Phosphoglucomutase, C-terminal domain"/>
    <property type="match status" value="1"/>
</dbReference>
<dbReference type="PRINTS" id="PR00509">
    <property type="entry name" value="PGMPMM"/>
</dbReference>
<dbReference type="NCBIfam" id="NF007088">
    <property type="entry name" value="PRK09542.1"/>
    <property type="match status" value="1"/>
</dbReference>
<dbReference type="Pfam" id="PF00408">
    <property type="entry name" value="PGM_PMM_IV"/>
    <property type="match status" value="1"/>
</dbReference>
<evidence type="ECO:0000259" key="9">
    <source>
        <dbReference type="Pfam" id="PF02878"/>
    </source>
</evidence>
<reference evidence="13" key="1">
    <citation type="journal article" date="2019" name="Int. J. Syst. Evol. Microbiol.">
        <title>The Global Catalogue of Microorganisms (GCM) 10K type strain sequencing project: providing services to taxonomists for standard genome sequencing and annotation.</title>
        <authorList>
            <consortium name="The Broad Institute Genomics Platform"/>
            <consortium name="The Broad Institute Genome Sequencing Center for Infectious Disease"/>
            <person name="Wu L."/>
            <person name="Ma J."/>
        </authorList>
    </citation>
    <scope>NUCLEOTIDE SEQUENCE [LARGE SCALE GENOMIC DNA]</scope>
    <source>
        <strain evidence="13">JCM 13316</strain>
    </source>
</reference>
<evidence type="ECO:0000259" key="11">
    <source>
        <dbReference type="Pfam" id="PF02880"/>
    </source>
</evidence>
<comment type="cofactor">
    <cofactor evidence="1">
        <name>Mg(2+)</name>
        <dbReference type="ChEBI" id="CHEBI:18420"/>
    </cofactor>
</comment>
<evidence type="ECO:0000313" key="13">
    <source>
        <dbReference type="Proteomes" id="UP001500784"/>
    </source>
</evidence>
<feature type="domain" description="Alpha-D-phosphohexomutase C-terminal" evidence="8">
    <location>
        <begin position="437"/>
        <end position="512"/>
    </location>
</feature>
<keyword evidence="13" id="KW-1185">Reference proteome</keyword>
<evidence type="ECO:0000259" key="8">
    <source>
        <dbReference type="Pfam" id="PF00408"/>
    </source>
</evidence>
<sequence length="516" mass="55782">MLGGYRFHTLHYSSRHGQDRTPPKQIVENTSRRPACPDPQRAPYRLQGVTTAFDLSASFKAYDVRGVVGETITPEIVKAVGAAFVDVLGLAGETVLVGGDMRQSSPEFIKDFASGATARGAYVLLLDLISTDELYYACGSLNAAGVTFTASHNPAQYNGIKMAKAGAIPISSETGLKEIQEAAERYLNDGVIISVENPGQISVRDVLGDYSAYLRDLVDLRGIRPLKVVVDAGNGMAGLTTPAVLGDSILPGLPLDIIPLYFELDGSFPNHPANPLEPENLRDLQAAVVEHGADLGLAFDGDADRCFVIDELGAPVSPSAITALVARREIARAKAAGEEVPVIIHNLITSRAVPELVEASGGRAVRTRVGHSFIKALMASEGAVFGGEHSAHYYFRDFYNADTGMLAAMHVLAALGEQELPLSDLAREYEPYFSSGEINSKLDDVQAAVDRVRNEYDRPGVTVDELDGLTFTSDDGQWWFNLRASNTEPFLRLNAEAEDLSTMEMVRDRVLELVRK</sequence>
<evidence type="ECO:0000256" key="1">
    <source>
        <dbReference type="ARBA" id="ARBA00001946"/>
    </source>
</evidence>
<dbReference type="Gene3D" id="3.30.310.50">
    <property type="entry name" value="Alpha-D-phosphohexomutase, C-terminal domain"/>
    <property type="match status" value="1"/>
</dbReference>
<accession>A0ABP5AR74</accession>
<feature type="domain" description="Alpha-D-phosphohexomutase alpha/beta/alpha" evidence="10">
    <location>
        <begin position="210"/>
        <end position="313"/>
    </location>
</feature>
<feature type="region of interest" description="Disordered" evidence="7">
    <location>
        <begin position="12"/>
        <end position="40"/>
    </location>
</feature>
<comment type="caution">
    <text evidence="12">The sequence shown here is derived from an EMBL/GenBank/DDBJ whole genome shotgun (WGS) entry which is preliminary data.</text>
</comment>
<evidence type="ECO:0000256" key="3">
    <source>
        <dbReference type="ARBA" id="ARBA00022553"/>
    </source>
</evidence>
<dbReference type="Pfam" id="PF02878">
    <property type="entry name" value="PGM_PMM_I"/>
    <property type="match status" value="1"/>
</dbReference>
<dbReference type="SUPFAM" id="SSF53738">
    <property type="entry name" value="Phosphoglucomutase, first 3 domains"/>
    <property type="match status" value="3"/>
</dbReference>
<organism evidence="12 13">
    <name type="scientific">Arthrobacter gandavensis</name>
    <dbReference type="NCBI Taxonomy" id="169960"/>
    <lineage>
        <taxon>Bacteria</taxon>
        <taxon>Bacillati</taxon>
        <taxon>Actinomycetota</taxon>
        <taxon>Actinomycetes</taxon>
        <taxon>Micrococcales</taxon>
        <taxon>Micrococcaceae</taxon>
        <taxon>Arthrobacter</taxon>
    </lineage>
</organism>
<evidence type="ECO:0000259" key="10">
    <source>
        <dbReference type="Pfam" id="PF02879"/>
    </source>
</evidence>
<evidence type="ECO:0000256" key="7">
    <source>
        <dbReference type="SAM" id="MobiDB-lite"/>
    </source>
</evidence>
<evidence type="ECO:0000256" key="6">
    <source>
        <dbReference type="ARBA" id="ARBA00023235"/>
    </source>
</evidence>
<keyword evidence="4" id="KW-0479">Metal-binding</keyword>
<dbReference type="Proteomes" id="UP001500784">
    <property type="component" value="Unassembled WGS sequence"/>
</dbReference>
<dbReference type="Gene3D" id="3.40.120.10">
    <property type="entry name" value="Alpha-D-Glucose-1,6-Bisphosphate, subunit A, domain 3"/>
    <property type="match status" value="3"/>
</dbReference>
<dbReference type="Pfam" id="PF02880">
    <property type="entry name" value="PGM_PMM_III"/>
    <property type="match status" value="1"/>
</dbReference>
<evidence type="ECO:0000313" key="12">
    <source>
        <dbReference type="EMBL" id="GAA1919602.1"/>
    </source>
</evidence>
<evidence type="ECO:0000256" key="4">
    <source>
        <dbReference type="ARBA" id="ARBA00022723"/>
    </source>
</evidence>
<dbReference type="PANTHER" id="PTHR43771">
    <property type="entry name" value="PHOSPHOMANNOMUTASE"/>
    <property type="match status" value="1"/>
</dbReference>
<evidence type="ECO:0000256" key="5">
    <source>
        <dbReference type="ARBA" id="ARBA00022842"/>
    </source>
</evidence>
<dbReference type="PANTHER" id="PTHR43771:SF1">
    <property type="entry name" value="PHOSPHOMANNOMUTASE"/>
    <property type="match status" value="1"/>
</dbReference>
<protein>
    <submittedName>
        <fullName evidence="12">Phosphomannomutase/phosphoglucomutase</fullName>
    </submittedName>
</protein>